<evidence type="ECO:0000313" key="3">
    <source>
        <dbReference type="Proteomes" id="UP001165060"/>
    </source>
</evidence>
<dbReference type="Proteomes" id="UP001165060">
    <property type="component" value="Unassembled WGS sequence"/>
</dbReference>
<feature type="compositionally biased region" description="Acidic residues" evidence="1">
    <location>
        <begin position="158"/>
        <end position="187"/>
    </location>
</feature>
<proteinExistence type="predicted"/>
<dbReference type="Gene3D" id="3.30.300.20">
    <property type="match status" value="1"/>
</dbReference>
<gene>
    <name evidence="2" type="ORF">TeGR_g13852</name>
</gene>
<name>A0ABQ6MXT3_9STRA</name>
<dbReference type="InterPro" id="IPR023799">
    <property type="entry name" value="RbfA_dom_sf"/>
</dbReference>
<reference evidence="2 3" key="1">
    <citation type="journal article" date="2023" name="Commun. Biol.">
        <title>Genome analysis of Parmales, the sister group of diatoms, reveals the evolutionary specialization of diatoms from phago-mixotrophs to photoautotrophs.</title>
        <authorList>
            <person name="Ban H."/>
            <person name="Sato S."/>
            <person name="Yoshikawa S."/>
            <person name="Yamada K."/>
            <person name="Nakamura Y."/>
            <person name="Ichinomiya M."/>
            <person name="Sato N."/>
            <person name="Blanc-Mathieu R."/>
            <person name="Endo H."/>
            <person name="Kuwata A."/>
            <person name="Ogata H."/>
        </authorList>
    </citation>
    <scope>NUCLEOTIDE SEQUENCE [LARGE SCALE GENOMIC DNA]</scope>
</reference>
<keyword evidence="3" id="KW-1185">Reference proteome</keyword>
<protein>
    <recommendedName>
        <fullName evidence="4">Ribosome-binding factor A</fullName>
    </recommendedName>
</protein>
<dbReference type="PANTHER" id="PTHR33515">
    <property type="entry name" value="RIBOSOME-BINDING FACTOR A, CHLOROPLASTIC-RELATED"/>
    <property type="match status" value="1"/>
</dbReference>
<comment type="caution">
    <text evidence="2">The sequence shown here is derived from an EMBL/GenBank/DDBJ whole genome shotgun (WGS) entry which is preliminary data.</text>
</comment>
<dbReference type="EMBL" id="BRYB01001884">
    <property type="protein sequence ID" value="GMI35653.1"/>
    <property type="molecule type" value="Genomic_DNA"/>
</dbReference>
<organism evidence="2 3">
    <name type="scientific">Tetraparma gracilis</name>
    <dbReference type="NCBI Taxonomy" id="2962635"/>
    <lineage>
        <taxon>Eukaryota</taxon>
        <taxon>Sar</taxon>
        <taxon>Stramenopiles</taxon>
        <taxon>Ochrophyta</taxon>
        <taxon>Bolidophyceae</taxon>
        <taxon>Parmales</taxon>
        <taxon>Triparmaceae</taxon>
        <taxon>Tetraparma</taxon>
    </lineage>
</organism>
<dbReference type="Pfam" id="PF02033">
    <property type="entry name" value="RBFA"/>
    <property type="match status" value="1"/>
</dbReference>
<feature type="compositionally biased region" description="Basic and acidic residues" evidence="1">
    <location>
        <begin position="188"/>
        <end position="198"/>
    </location>
</feature>
<feature type="region of interest" description="Disordered" evidence="1">
    <location>
        <begin position="158"/>
        <end position="198"/>
    </location>
</feature>
<sequence length="198" mass="21685">MHAGSGRLSGGEATKRQSRVSQLLRSTLASIIFDGYCIRSSPSTSPLPANTRLAINVIAADVSPDLRNARVTVSVISSPTVDAAAKREAFAWLAANAGPIRHACAQRLSHMKTVPELTFKMTDVGAAVDVMNLIDRIAAGDDIRDDVVYDRSLLGDEAEWDNYEDDDDDEFGEEEEEEGEEGDLSEEDERRLKDLLKF</sequence>
<dbReference type="SUPFAM" id="SSF89919">
    <property type="entry name" value="Ribosome-binding factor A, RbfA"/>
    <property type="match status" value="1"/>
</dbReference>
<dbReference type="PANTHER" id="PTHR33515:SF1">
    <property type="entry name" value="RIBOSOME-BINDING FACTOR A, CHLOROPLASTIC-RELATED"/>
    <property type="match status" value="1"/>
</dbReference>
<evidence type="ECO:0000313" key="2">
    <source>
        <dbReference type="EMBL" id="GMI35653.1"/>
    </source>
</evidence>
<evidence type="ECO:0008006" key="4">
    <source>
        <dbReference type="Google" id="ProtNLM"/>
    </source>
</evidence>
<evidence type="ECO:0000256" key="1">
    <source>
        <dbReference type="SAM" id="MobiDB-lite"/>
    </source>
</evidence>
<dbReference type="InterPro" id="IPR015946">
    <property type="entry name" value="KH_dom-like_a/b"/>
</dbReference>
<accession>A0ABQ6MXT3</accession>
<dbReference type="InterPro" id="IPR000238">
    <property type="entry name" value="RbfA"/>
</dbReference>